<dbReference type="RefSeq" id="WP_227706560.1">
    <property type="nucleotide sequence ID" value="NZ_JAJEQX010000003.1"/>
</dbReference>
<evidence type="ECO:0000313" key="3">
    <source>
        <dbReference type="Proteomes" id="UP001198151"/>
    </source>
</evidence>
<proteinExistence type="predicted"/>
<dbReference type="InterPro" id="IPR010982">
    <property type="entry name" value="Lambda_DNA-bd_dom_sf"/>
</dbReference>
<dbReference type="EMBL" id="JAJEQX010000003">
    <property type="protein sequence ID" value="MCC2253412.1"/>
    <property type="molecule type" value="Genomic_DNA"/>
</dbReference>
<dbReference type="PROSITE" id="PS50943">
    <property type="entry name" value="HTH_CROC1"/>
    <property type="match status" value="1"/>
</dbReference>
<feature type="domain" description="HTH cro/C1-type" evidence="1">
    <location>
        <begin position="22"/>
        <end position="74"/>
    </location>
</feature>
<evidence type="ECO:0000313" key="2">
    <source>
        <dbReference type="EMBL" id="MCC2253412.1"/>
    </source>
</evidence>
<evidence type="ECO:0000259" key="1">
    <source>
        <dbReference type="PROSITE" id="PS50943"/>
    </source>
</evidence>
<name>A0ABS8FTV6_9FIRM</name>
<dbReference type="InterPro" id="IPR001387">
    <property type="entry name" value="Cro/C1-type_HTH"/>
</dbReference>
<dbReference type="SUPFAM" id="SSF47413">
    <property type="entry name" value="lambda repressor-like DNA-binding domains"/>
    <property type="match status" value="1"/>
</dbReference>
<sequence length="97" mass="11413">MNEFIFQRRTPVEIDRLIAERIRRIRRRRKISQQRLSEKSGVSLGSLKRFERSGEISLISLTKIAAALEIEGELERLFEEVPFQSIEEIVNEENQKA</sequence>
<dbReference type="Proteomes" id="UP001198151">
    <property type="component" value="Unassembled WGS sequence"/>
</dbReference>
<dbReference type="Pfam" id="PF01381">
    <property type="entry name" value="HTH_3"/>
    <property type="match status" value="1"/>
</dbReference>
<gene>
    <name evidence="2" type="ORF">LKD70_02970</name>
</gene>
<dbReference type="Gene3D" id="1.10.260.40">
    <property type="entry name" value="lambda repressor-like DNA-binding domains"/>
    <property type="match status" value="1"/>
</dbReference>
<keyword evidence="3" id="KW-1185">Reference proteome</keyword>
<organism evidence="2 3">
    <name type="scientific">Ruminococcus turbiniformis</name>
    <dbReference type="NCBI Taxonomy" id="2881258"/>
    <lineage>
        <taxon>Bacteria</taxon>
        <taxon>Bacillati</taxon>
        <taxon>Bacillota</taxon>
        <taxon>Clostridia</taxon>
        <taxon>Eubacteriales</taxon>
        <taxon>Oscillospiraceae</taxon>
        <taxon>Ruminococcus</taxon>
    </lineage>
</organism>
<dbReference type="SMART" id="SM00530">
    <property type="entry name" value="HTH_XRE"/>
    <property type="match status" value="1"/>
</dbReference>
<accession>A0ABS8FTV6</accession>
<protein>
    <submittedName>
        <fullName evidence="2">Helix-turn-helix domain-containing protein</fullName>
    </submittedName>
</protein>
<reference evidence="2 3" key="1">
    <citation type="submission" date="2021-10" db="EMBL/GenBank/DDBJ databases">
        <title>Anaerobic single-cell dispensing facilitates the cultivation of human gut bacteria.</title>
        <authorList>
            <person name="Afrizal A."/>
        </authorList>
    </citation>
    <scope>NUCLEOTIDE SEQUENCE [LARGE SCALE GENOMIC DNA]</scope>
    <source>
        <strain evidence="2 3">CLA-AA-H200</strain>
    </source>
</reference>
<comment type="caution">
    <text evidence="2">The sequence shown here is derived from an EMBL/GenBank/DDBJ whole genome shotgun (WGS) entry which is preliminary data.</text>
</comment>